<keyword evidence="2" id="KW-0521">NADP</keyword>
<dbReference type="PANTHER" id="PTHR38011:SF7">
    <property type="entry name" value="2,5-DIAMINO-6-RIBOSYLAMINO-4(3H)-PYRIMIDINONE 5'-PHOSPHATE REDUCTASE"/>
    <property type="match status" value="1"/>
</dbReference>
<evidence type="ECO:0000313" key="5">
    <source>
        <dbReference type="EMBL" id="MBW8686790.1"/>
    </source>
</evidence>
<gene>
    <name evidence="5" type="ORF">K1Y79_20815</name>
</gene>
<comment type="pathway">
    <text evidence="1">Cofactor biosynthesis; riboflavin biosynthesis.</text>
</comment>
<accession>A0ABS7GHS2</accession>
<dbReference type="InterPro" id="IPR050765">
    <property type="entry name" value="Riboflavin_Biosynth_HTPR"/>
</dbReference>
<feature type="domain" description="Bacterial bifunctional deaminase-reductase C-terminal" evidence="4">
    <location>
        <begin position="89"/>
        <end position="206"/>
    </location>
</feature>
<dbReference type="Pfam" id="PF01872">
    <property type="entry name" value="RibD_C"/>
    <property type="match status" value="1"/>
</dbReference>
<name>A0ABS7GHS2_9BACT</name>
<evidence type="ECO:0000256" key="1">
    <source>
        <dbReference type="ARBA" id="ARBA00005104"/>
    </source>
</evidence>
<dbReference type="InterPro" id="IPR002734">
    <property type="entry name" value="RibDG_C"/>
</dbReference>
<dbReference type="InterPro" id="IPR024072">
    <property type="entry name" value="DHFR-like_dom_sf"/>
</dbReference>
<dbReference type="Proteomes" id="UP000812961">
    <property type="component" value="Unassembled WGS sequence"/>
</dbReference>
<proteinExistence type="predicted"/>
<evidence type="ECO:0000256" key="3">
    <source>
        <dbReference type="ARBA" id="ARBA00023002"/>
    </source>
</evidence>
<reference evidence="5 6" key="1">
    <citation type="submission" date="2021-08" db="EMBL/GenBank/DDBJ databases">
        <title>The genome sequence of Chitinophaga sp. B61.</title>
        <authorList>
            <person name="Zhang X."/>
        </authorList>
    </citation>
    <scope>NUCLEOTIDE SEQUENCE [LARGE SCALE GENOMIC DNA]</scope>
    <source>
        <strain evidence="5 6">B61</strain>
    </source>
</reference>
<comment type="caution">
    <text evidence="5">The sequence shown here is derived from an EMBL/GenBank/DDBJ whole genome shotgun (WGS) entry which is preliminary data.</text>
</comment>
<dbReference type="EMBL" id="JAICCF010000004">
    <property type="protein sequence ID" value="MBW8686790.1"/>
    <property type="molecule type" value="Genomic_DNA"/>
</dbReference>
<keyword evidence="3" id="KW-0560">Oxidoreductase</keyword>
<evidence type="ECO:0000256" key="2">
    <source>
        <dbReference type="ARBA" id="ARBA00022857"/>
    </source>
</evidence>
<organism evidence="5 6">
    <name type="scientific">Chitinophaga rhizophila</name>
    <dbReference type="NCBI Taxonomy" id="2866212"/>
    <lineage>
        <taxon>Bacteria</taxon>
        <taxon>Pseudomonadati</taxon>
        <taxon>Bacteroidota</taxon>
        <taxon>Chitinophagia</taxon>
        <taxon>Chitinophagales</taxon>
        <taxon>Chitinophagaceae</taxon>
        <taxon>Chitinophaga</taxon>
    </lineage>
</organism>
<dbReference type="Gene3D" id="3.40.430.10">
    <property type="entry name" value="Dihydrofolate Reductase, subunit A"/>
    <property type="match status" value="1"/>
</dbReference>
<evidence type="ECO:0000259" key="4">
    <source>
        <dbReference type="Pfam" id="PF01872"/>
    </source>
</evidence>
<keyword evidence="6" id="KW-1185">Reference proteome</keyword>
<dbReference type="PANTHER" id="PTHR38011">
    <property type="entry name" value="DIHYDROFOLATE REDUCTASE FAMILY PROTEIN (AFU_ORTHOLOGUE AFUA_8G06820)"/>
    <property type="match status" value="1"/>
</dbReference>
<protein>
    <submittedName>
        <fullName evidence="5">RibD family protein</fullName>
    </submittedName>
</protein>
<dbReference type="RefSeq" id="WP_220252122.1">
    <property type="nucleotide sequence ID" value="NZ_JAICCF010000004.1"/>
</dbReference>
<sequence length="217" mass="24297">MGEKWGDNSTVQELTKSFEKAHEALGHKTWIVGRTTMEKDFTHHAAPIHKLIDYTISREDHVAKSDAASYAIAIDGHGKLGWNSAEMLGEHVITVLTEAVQDSYLAHLQEIGVSYVFAGEDKINLPVALEKLKTLFNIEILMLEGGGHLNGSFLNEGLIDEYHQLLLPLADGRTDTSSVFEIEEKDRRCNATLLKLQQVKQLEDDVLWLTYKVNAQV</sequence>
<evidence type="ECO:0000313" key="6">
    <source>
        <dbReference type="Proteomes" id="UP000812961"/>
    </source>
</evidence>
<dbReference type="SUPFAM" id="SSF53597">
    <property type="entry name" value="Dihydrofolate reductase-like"/>
    <property type="match status" value="1"/>
</dbReference>